<sequence length="65" mass="7243">MSFKLTGINIINYDSPACFQVILEEESSSAQLNFRLVVQRNAYDLTLRELEAYAKAGAKDLASKS</sequence>
<comment type="caution">
    <text evidence="1">The sequence shown here is derived from an EMBL/GenBank/DDBJ whole genome shotgun (WGS) entry which is preliminary data.</text>
</comment>
<dbReference type="EMBL" id="MSDS01000002">
    <property type="protein sequence ID" value="OPE61571.1"/>
    <property type="molecule type" value="Genomic_DNA"/>
</dbReference>
<evidence type="ECO:0000313" key="2">
    <source>
        <dbReference type="Proteomes" id="UP000189855"/>
    </source>
</evidence>
<name>A0AB36KY17_PSEUB</name>
<proteinExistence type="predicted"/>
<dbReference type="Proteomes" id="UP000189855">
    <property type="component" value="Unassembled WGS sequence"/>
</dbReference>
<reference evidence="1 2" key="1">
    <citation type="journal article" date="2017" name="Mol. Ecol.">
        <title>Adaptation of the pathogen, Pseudomonas syringae, during experimental evolution on a native vs. alternative host plant.</title>
        <authorList>
            <person name="Meaden S."/>
            <person name="Koskella B."/>
        </authorList>
    </citation>
    <scope>NUCLEOTIDE SEQUENCE [LARGE SCALE GENOMIC DNA]</scope>
    <source>
        <strain evidence="1 2">PT23</strain>
    </source>
</reference>
<organism evidence="1 2">
    <name type="scientific">Pseudomonas syringae pv. tomato</name>
    <dbReference type="NCBI Taxonomy" id="323"/>
    <lineage>
        <taxon>Bacteria</taxon>
        <taxon>Pseudomonadati</taxon>
        <taxon>Pseudomonadota</taxon>
        <taxon>Gammaproteobacteria</taxon>
        <taxon>Pseudomonadales</taxon>
        <taxon>Pseudomonadaceae</taxon>
        <taxon>Pseudomonas</taxon>
    </lineage>
</organism>
<dbReference type="AlphaFoldDB" id="A0AB36KY17"/>
<protein>
    <submittedName>
        <fullName evidence="1">Uncharacterized protein</fullName>
    </submittedName>
</protein>
<accession>A0AB36KY17</accession>
<gene>
    <name evidence="1" type="ORF">BTW15_02430</name>
</gene>
<evidence type="ECO:0000313" key="1">
    <source>
        <dbReference type="EMBL" id="OPE61571.1"/>
    </source>
</evidence>